<gene>
    <name evidence="2" type="ORF">HJG60_011129</name>
</gene>
<evidence type="ECO:0000256" key="1">
    <source>
        <dbReference type="SAM" id="MobiDB-lite"/>
    </source>
</evidence>
<dbReference type="AlphaFoldDB" id="A0A834E1C8"/>
<accession>A0A834E1C8</accession>
<comment type="caution">
    <text evidence="2">The sequence shown here is derived from an EMBL/GenBank/DDBJ whole genome shotgun (WGS) entry which is preliminary data.</text>
</comment>
<protein>
    <submittedName>
        <fullName evidence="2">Uncharacterized protein</fullName>
    </submittedName>
</protein>
<dbReference type="Proteomes" id="UP000664940">
    <property type="component" value="Unassembled WGS sequence"/>
</dbReference>
<feature type="region of interest" description="Disordered" evidence="1">
    <location>
        <begin position="86"/>
        <end position="124"/>
    </location>
</feature>
<reference evidence="2 3" key="1">
    <citation type="journal article" date="2020" name="Nature">
        <title>Six reference-quality genomes reveal evolution of bat adaptations.</title>
        <authorList>
            <person name="Jebb D."/>
            <person name="Huang Z."/>
            <person name="Pippel M."/>
            <person name="Hughes G.M."/>
            <person name="Lavrichenko K."/>
            <person name="Devanna P."/>
            <person name="Winkler S."/>
            <person name="Jermiin L.S."/>
            <person name="Skirmuntt E.C."/>
            <person name="Katzourakis A."/>
            <person name="Burkitt-Gray L."/>
            <person name="Ray D.A."/>
            <person name="Sullivan K.A.M."/>
            <person name="Roscito J.G."/>
            <person name="Kirilenko B.M."/>
            <person name="Davalos L.M."/>
            <person name="Corthals A.P."/>
            <person name="Power M.L."/>
            <person name="Jones G."/>
            <person name="Ransome R.D."/>
            <person name="Dechmann D.K.N."/>
            <person name="Locatelli A.G."/>
            <person name="Puechmaille S.J."/>
            <person name="Fedrigo O."/>
            <person name="Jarvis E.D."/>
            <person name="Hiller M."/>
            <person name="Vernes S.C."/>
            <person name="Myers E.W."/>
            <person name="Teeling E.C."/>
        </authorList>
    </citation>
    <scope>NUCLEOTIDE SEQUENCE [LARGE SCALE GENOMIC DNA]</scope>
    <source>
        <strain evidence="2">Bat1K_MPI-CBG_1</strain>
    </source>
</reference>
<evidence type="ECO:0000313" key="2">
    <source>
        <dbReference type="EMBL" id="KAF6104080.1"/>
    </source>
</evidence>
<dbReference type="EMBL" id="JABVXQ010000006">
    <property type="protein sequence ID" value="KAF6104080.1"/>
    <property type="molecule type" value="Genomic_DNA"/>
</dbReference>
<organism evidence="2 3">
    <name type="scientific">Phyllostomus discolor</name>
    <name type="common">pale spear-nosed bat</name>
    <dbReference type="NCBI Taxonomy" id="89673"/>
    <lineage>
        <taxon>Eukaryota</taxon>
        <taxon>Metazoa</taxon>
        <taxon>Chordata</taxon>
        <taxon>Craniata</taxon>
        <taxon>Vertebrata</taxon>
        <taxon>Euteleostomi</taxon>
        <taxon>Mammalia</taxon>
        <taxon>Eutheria</taxon>
        <taxon>Laurasiatheria</taxon>
        <taxon>Chiroptera</taxon>
        <taxon>Yangochiroptera</taxon>
        <taxon>Phyllostomidae</taxon>
        <taxon>Phyllostominae</taxon>
        <taxon>Phyllostomus</taxon>
    </lineage>
</organism>
<evidence type="ECO:0000313" key="3">
    <source>
        <dbReference type="Proteomes" id="UP000664940"/>
    </source>
</evidence>
<sequence>MEAWTLHPNLGAQSRVAICLFGAWLHRNCPLRYSYALIQNSAKGGQEPSCFSSFGFVCCLFLHLSLSRLSPRYVYATQRKLWISRPADKAGTGGPARTQRHRTKREPGPRAPCPTAPGRSERRPLSLPKALGTSSFCSFSSLHSLPTSGFLFDYIFHSYCLEDEKVGTTRFIRCPGA</sequence>
<name>A0A834E1C8_9CHIR</name>
<proteinExistence type="predicted"/>